<feature type="domain" description="RING-type" evidence="5">
    <location>
        <begin position="63"/>
        <end position="128"/>
    </location>
</feature>
<keyword evidence="3" id="KW-0862">Zinc</keyword>
<dbReference type="InterPro" id="IPR013083">
    <property type="entry name" value="Znf_RING/FYVE/PHD"/>
</dbReference>
<proteinExistence type="predicted"/>
<keyword evidence="2 4" id="KW-0863">Zinc-finger</keyword>
<dbReference type="SUPFAM" id="SSF57850">
    <property type="entry name" value="RING/U-box"/>
    <property type="match status" value="1"/>
</dbReference>
<evidence type="ECO:0000256" key="2">
    <source>
        <dbReference type="ARBA" id="ARBA00022771"/>
    </source>
</evidence>
<evidence type="ECO:0000313" key="7">
    <source>
        <dbReference type="Proteomes" id="UP001437256"/>
    </source>
</evidence>
<dbReference type="Gene3D" id="3.30.40.10">
    <property type="entry name" value="Zinc/RING finger domain, C3HC4 (zinc finger)"/>
    <property type="match status" value="1"/>
</dbReference>
<dbReference type="PROSITE" id="PS50089">
    <property type="entry name" value="ZF_RING_2"/>
    <property type="match status" value="1"/>
</dbReference>
<name>A0ABR3A7J4_9AGAR</name>
<dbReference type="EMBL" id="JBBXMP010000015">
    <property type="protein sequence ID" value="KAL0068973.1"/>
    <property type="molecule type" value="Genomic_DNA"/>
</dbReference>
<evidence type="ECO:0000256" key="4">
    <source>
        <dbReference type="PROSITE-ProRule" id="PRU00175"/>
    </source>
</evidence>
<dbReference type="Proteomes" id="UP001437256">
    <property type="component" value="Unassembled WGS sequence"/>
</dbReference>
<evidence type="ECO:0000259" key="5">
    <source>
        <dbReference type="PROSITE" id="PS50089"/>
    </source>
</evidence>
<reference evidence="6 7" key="1">
    <citation type="submission" date="2024-05" db="EMBL/GenBank/DDBJ databases">
        <title>A draft genome resource for the thread blight pathogen Marasmius tenuissimus strain MS-2.</title>
        <authorList>
            <person name="Yulfo-Soto G.E."/>
            <person name="Baruah I.K."/>
            <person name="Amoako-Attah I."/>
            <person name="Bukari Y."/>
            <person name="Meinhardt L.W."/>
            <person name="Bailey B.A."/>
            <person name="Cohen S.P."/>
        </authorList>
    </citation>
    <scope>NUCLEOTIDE SEQUENCE [LARGE SCALE GENOMIC DNA]</scope>
    <source>
        <strain evidence="6 7">MS-2</strain>
    </source>
</reference>
<evidence type="ECO:0000256" key="1">
    <source>
        <dbReference type="ARBA" id="ARBA00022723"/>
    </source>
</evidence>
<keyword evidence="7" id="KW-1185">Reference proteome</keyword>
<gene>
    <name evidence="6" type="primary">TRIM21</name>
    <name evidence="6" type="ORF">AAF712_003966</name>
</gene>
<evidence type="ECO:0000313" key="6">
    <source>
        <dbReference type="EMBL" id="KAL0068973.1"/>
    </source>
</evidence>
<dbReference type="InterPro" id="IPR017907">
    <property type="entry name" value="Znf_RING_CS"/>
</dbReference>
<sequence>MSPTATPEPLASSNNDLAALRSEARRVKELRLAERQARIMTRSKEQHAKDKKYDKFMEERLKCAVCWDILVQPRMLACGHHFCSDCILKQRKTRLGLQQVLPDGKIIYLPEGRSVDDLKKVIKCPQCQTDIIFRPSRAHRVAALAARLRDYQGLEAAEPELPFDWPWPHHKLIELITNKNGH</sequence>
<dbReference type="InterPro" id="IPR001841">
    <property type="entry name" value="Znf_RING"/>
</dbReference>
<accession>A0ABR3A7J4</accession>
<comment type="caution">
    <text evidence="6">The sequence shown here is derived from an EMBL/GenBank/DDBJ whole genome shotgun (WGS) entry which is preliminary data.</text>
</comment>
<evidence type="ECO:0000256" key="3">
    <source>
        <dbReference type="ARBA" id="ARBA00022833"/>
    </source>
</evidence>
<dbReference type="PROSITE" id="PS00518">
    <property type="entry name" value="ZF_RING_1"/>
    <property type="match status" value="1"/>
</dbReference>
<dbReference type="Pfam" id="PF13923">
    <property type="entry name" value="zf-C3HC4_2"/>
    <property type="match status" value="1"/>
</dbReference>
<keyword evidence="1" id="KW-0479">Metal-binding</keyword>
<protein>
    <submittedName>
        <fullName evidence="6">E3 ubiquitin-protein ligase</fullName>
    </submittedName>
</protein>
<dbReference type="SMART" id="SM00184">
    <property type="entry name" value="RING"/>
    <property type="match status" value="1"/>
</dbReference>
<organism evidence="6 7">
    <name type="scientific">Marasmius tenuissimus</name>
    <dbReference type="NCBI Taxonomy" id="585030"/>
    <lineage>
        <taxon>Eukaryota</taxon>
        <taxon>Fungi</taxon>
        <taxon>Dikarya</taxon>
        <taxon>Basidiomycota</taxon>
        <taxon>Agaricomycotina</taxon>
        <taxon>Agaricomycetes</taxon>
        <taxon>Agaricomycetidae</taxon>
        <taxon>Agaricales</taxon>
        <taxon>Marasmiineae</taxon>
        <taxon>Marasmiaceae</taxon>
        <taxon>Marasmius</taxon>
    </lineage>
</organism>